<dbReference type="OrthoDB" id="6824673at2"/>
<reference evidence="1 2" key="1">
    <citation type="submission" date="2016-01" db="EMBL/GenBank/DDBJ databases">
        <title>Annotation of Pseudomonas oryzihabitans USDA-ARS-USMARC-56511.</title>
        <authorList>
            <person name="Harhay G.P."/>
            <person name="Harhay D.M."/>
            <person name="Smith T.P.L."/>
            <person name="Bono J.L."/>
            <person name="Heaton M.P."/>
            <person name="Clawson M.L."/>
            <person name="Chitko-Mckown C.G."/>
            <person name="Capik S.F."/>
            <person name="DeDonder K.D."/>
            <person name="Apley M.D."/>
            <person name="Lubbers B.V."/>
            <person name="White B.J."/>
            <person name="Larson R.L."/>
        </authorList>
    </citation>
    <scope>NUCLEOTIDE SEQUENCE [LARGE SCALE GENOMIC DNA]</scope>
    <source>
        <strain evidence="1 2">USDA-ARS-USMARC-56511</strain>
    </source>
</reference>
<dbReference type="Proteomes" id="UP000064137">
    <property type="component" value="Chromosome"/>
</dbReference>
<gene>
    <name evidence="1" type="ORF">APT59_04675</name>
</gene>
<organism evidence="1 2">
    <name type="scientific">Pseudomonas oryzihabitans</name>
    <dbReference type="NCBI Taxonomy" id="47885"/>
    <lineage>
        <taxon>Bacteria</taxon>
        <taxon>Pseudomonadati</taxon>
        <taxon>Pseudomonadota</taxon>
        <taxon>Gammaproteobacteria</taxon>
        <taxon>Pseudomonadales</taxon>
        <taxon>Pseudomonadaceae</taxon>
        <taxon>Pseudomonas</taxon>
    </lineage>
</organism>
<evidence type="ECO:0000313" key="1">
    <source>
        <dbReference type="EMBL" id="ALZ83529.1"/>
    </source>
</evidence>
<dbReference type="EMBL" id="CP013987">
    <property type="protein sequence ID" value="ALZ83529.1"/>
    <property type="molecule type" value="Genomic_DNA"/>
</dbReference>
<evidence type="ECO:0000313" key="2">
    <source>
        <dbReference type="Proteomes" id="UP000064137"/>
    </source>
</evidence>
<evidence type="ECO:0008006" key="3">
    <source>
        <dbReference type="Google" id="ProtNLM"/>
    </source>
</evidence>
<dbReference type="RefSeq" id="WP_059313782.1">
    <property type="nucleotide sequence ID" value="NZ_CP013987.1"/>
</dbReference>
<dbReference type="KEGG" id="por:APT59_04675"/>
<name>A0A0U4XQN2_9PSED</name>
<sequence>MKHRYLIVDRTALDSPALFDYLAEAPQHRVIVSGGTAEQLFAADLWPRLRERLAPHAERFFFADSSGPLLQAELEGRKPGLLDRELTLAFKQAVTADAEDDRVLTRIRSELLDTDHDYQANRRIFLNSLLGQMRRALPAGAVTAGNWQDAVRQAIAAAQQGLAKGFAPGLADAPFKVFLKAYPLAARYVAQLAVLLITAGRQDNDVLIDRFVAQDPALVATLFDGLLTEDEDQRQAYTALKRTLDALGTGGQALH</sequence>
<proteinExistence type="predicted"/>
<dbReference type="AlphaFoldDB" id="A0A0U4XQN2"/>
<accession>A0A0U4XQN2</accession>
<protein>
    <recommendedName>
        <fullName evidence="3">DUF4123 domain-containing protein</fullName>
    </recommendedName>
</protein>